<dbReference type="Gene3D" id="1.10.10.60">
    <property type="entry name" value="Homeodomain-like"/>
    <property type="match status" value="2"/>
</dbReference>
<dbReference type="InterPro" id="IPR002491">
    <property type="entry name" value="ABC_transptr_periplasmic_BD"/>
</dbReference>
<keyword evidence="11" id="KW-1185">Reference proteome</keyword>
<keyword evidence="7" id="KW-0804">Transcription</keyword>
<dbReference type="Pfam" id="PF01497">
    <property type="entry name" value="Peripla_BP_2"/>
    <property type="match status" value="1"/>
</dbReference>
<evidence type="ECO:0000256" key="1">
    <source>
        <dbReference type="ARBA" id="ARBA00004196"/>
    </source>
</evidence>
<dbReference type="InterPro" id="IPR009057">
    <property type="entry name" value="Homeodomain-like_sf"/>
</dbReference>
<evidence type="ECO:0000256" key="6">
    <source>
        <dbReference type="ARBA" id="ARBA00023125"/>
    </source>
</evidence>
<dbReference type="Proteomes" id="UP001596233">
    <property type="component" value="Unassembled WGS sequence"/>
</dbReference>
<dbReference type="PROSITE" id="PS00041">
    <property type="entry name" value="HTH_ARAC_FAMILY_1"/>
    <property type="match status" value="1"/>
</dbReference>
<evidence type="ECO:0000256" key="3">
    <source>
        <dbReference type="ARBA" id="ARBA00022448"/>
    </source>
</evidence>
<dbReference type="CDD" id="cd02208">
    <property type="entry name" value="cupin_RmlC-like"/>
    <property type="match status" value="1"/>
</dbReference>
<accession>A0ABW1V4U5</accession>
<comment type="subcellular location">
    <subcellularLocation>
        <location evidence="1">Cell envelope</location>
    </subcellularLocation>
</comment>
<dbReference type="PANTHER" id="PTHR30532">
    <property type="entry name" value="IRON III DICITRATE-BINDING PERIPLASMIC PROTEIN"/>
    <property type="match status" value="1"/>
</dbReference>
<keyword evidence="5" id="KW-0805">Transcription regulation</keyword>
<dbReference type="InterPro" id="IPR003313">
    <property type="entry name" value="AraC-bd"/>
</dbReference>
<feature type="domain" description="HTH araC/xylS-type" evidence="8">
    <location>
        <begin position="172"/>
        <end position="270"/>
    </location>
</feature>
<dbReference type="SUPFAM" id="SSF53807">
    <property type="entry name" value="Helical backbone' metal receptor"/>
    <property type="match status" value="1"/>
</dbReference>
<protein>
    <submittedName>
        <fullName evidence="10">Helix-turn-helix domain-containing protein</fullName>
    </submittedName>
</protein>
<dbReference type="InterPro" id="IPR051313">
    <property type="entry name" value="Bact_iron-sidero_bind"/>
</dbReference>
<dbReference type="Gene3D" id="3.40.50.1980">
    <property type="entry name" value="Nitrogenase molybdenum iron protein domain"/>
    <property type="match status" value="2"/>
</dbReference>
<dbReference type="RefSeq" id="WP_379235630.1">
    <property type="nucleotide sequence ID" value="NZ_JBHSTE010000004.1"/>
</dbReference>
<dbReference type="PANTHER" id="PTHR30532:SF26">
    <property type="entry name" value="IRON(3+)-HYDROXAMATE-BINDING PROTEIN FHUD"/>
    <property type="match status" value="1"/>
</dbReference>
<dbReference type="InterPro" id="IPR018060">
    <property type="entry name" value="HTH_AraC"/>
</dbReference>
<dbReference type="InterPro" id="IPR037923">
    <property type="entry name" value="HTH-like"/>
</dbReference>
<evidence type="ECO:0000313" key="10">
    <source>
        <dbReference type="EMBL" id="MFC6333794.1"/>
    </source>
</evidence>
<dbReference type="Gene3D" id="2.60.120.10">
    <property type="entry name" value="Jelly Rolls"/>
    <property type="match status" value="1"/>
</dbReference>
<proteinExistence type="inferred from homology"/>
<evidence type="ECO:0000313" key="11">
    <source>
        <dbReference type="Proteomes" id="UP001596233"/>
    </source>
</evidence>
<dbReference type="InterPro" id="IPR014710">
    <property type="entry name" value="RmlC-like_jellyroll"/>
</dbReference>
<comment type="caution">
    <text evidence="10">The sequence shown here is derived from an EMBL/GenBank/DDBJ whole genome shotgun (WGS) entry which is preliminary data.</text>
</comment>
<dbReference type="InterPro" id="IPR018062">
    <property type="entry name" value="HTH_AraC-typ_CS"/>
</dbReference>
<evidence type="ECO:0000256" key="5">
    <source>
        <dbReference type="ARBA" id="ARBA00023015"/>
    </source>
</evidence>
<dbReference type="Pfam" id="PF02311">
    <property type="entry name" value="AraC_binding"/>
    <property type="match status" value="1"/>
</dbReference>
<dbReference type="PROSITE" id="PS50983">
    <property type="entry name" value="FE_B12_PBP"/>
    <property type="match status" value="1"/>
</dbReference>
<evidence type="ECO:0000256" key="7">
    <source>
        <dbReference type="ARBA" id="ARBA00023163"/>
    </source>
</evidence>
<dbReference type="SUPFAM" id="SSF46689">
    <property type="entry name" value="Homeodomain-like"/>
    <property type="match status" value="2"/>
</dbReference>
<keyword evidence="4" id="KW-0732">Signal</keyword>
<evidence type="ECO:0000256" key="2">
    <source>
        <dbReference type="ARBA" id="ARBA00008814"/>
    </source>
</evidence>
<keyword evidence="6" id="KW-0238">DNA-binding</keyword>
<gene>
    <name evidence="10" type="ORF">ACFP56_14290</name>
</gene>
<sequence length="533" mass="61867">MKTLLYSYDKIEQITLLAADKHLRRWLDAYHILHVIEGKGELSINEQKVMLEAGAIYVINSGQLIEIHSIAHADLYFYLLSFHMIERIKDQEHGTRYLDYDQVWLPDGEIYPFSYLPINSIMKKLCALEDQTYEQEWKELEQQRLLYELLPALMHQQSEQTSSPADHRNRIAYVISYMQEHYKGELSRDAMAKLAGFHPRFFTKVFKGETGENFIEYLTNIRIRKAKELLLLTTMNLDAIAQQIGYSNGLYLSRKFKQHTGMSPTQYAKSIKRIVVYDWVGNVLALGIKPIGASYFYSLGQLELLQHQLGGVTDVGRSNIDAVIALEPELIIVPKWLEPGIINELQKVAPTIIVPYGNPFERFKHLAELLDRRQEADAFMMKYNQRAAAIKKELATIIKPHETVGLYELSEQHIWVFNEFHGRGGYNLYEGMGFSPPPSVQQEVIGKGHILRINPDQLPDYAADHMIISYNFDEEGQALAHRWLAHPIWSELAAYTNNRIYMIDRRVFHANDVYSLYQQLELQRHMFLSQQVK</sequence>
<organism evidence="10 11">
    <name type="scientific">Paenibacillus septentrionalis</name>
    <dbReference type="NCBI Taxonomy" id="429342"/>
    <lineage>
        <taxon>Bacteria</taxon>
        <taxon>Bacillati</taxon>
        <taxon>Bacillota</taxon>
        <taxon>Bacilli</taxon>
        <taxon>Bacillales</taxon>
        <taxon>Paenibacillaceae</taxon>
        <taxon>Paenibacillus</taxon>
    </lineage>
</organism>
<dbReference type="EMBL" id="JBHSTE010000004">
    <property type="protein sequence ID" value="MFC6333794.1"/>
    <property type="molecule type" value="Genomic_DNA"/>
</dbReference>
<dbReference type="PROSITE" id="PS01124">
    <property type="entry name" value="HTH_ARAC_FAMILY_2"/>
    <property type="match status" value="1"/>
</dbReference>
<dbReference type="Pfam" id="PF12833">
    <property type="entry name" value="HTH_18"/>
    <property type="match status" value="1"/>
</dbReference>
<feature type="domain" description="Fe/B12 periplasmic-binding" evidence="9">
    <location>
        <begin position="273"/>
        <end position="531"/>
    </location>
</feature>
<reference evidence="11" key="1">
    <citation type="journal article" date="2019" name="Int. J. Syst. Evol. Microbiol.">
        <title>The Global Catalogue of Microorganisms (GCM) 10K type strain sequencing project: providing services to taxonomists for standard genome sequencing and annotation.</title>
        <authorList>
            <consortium name="The Broad Institute Genomics Platform"/>
            <consortium name="The Broad Institute Genome Sequencing Center for Infectious Disease"/>
            <person name="Wu L."/>
            <person name="Ma J."/>
        </authorList>
    </citation>
    <scope>NUCLEOTIDE SEQUENCE [LARGE SCALE GENOMIC DNA]</scope>
    <source>
        <strain evidence="11">PCU 280</strain>
    </source>
</reference>
<dbReference type="SMART" id="SM00342">
    <property type="entry name" value="HTH_ARAC"/>
    <property type="match status" value="1"/>
</dbReference>
<keyword evidence="3" id="KW-0813">Transport</keyword>
<comment type="similarity">
    <text evidence="2">Belongs to the bacterial solute-binding protein 8 family.</text>
</comment>
<evidence type="ECO:0000256" key="4">
    <source>
        <dbReference type="ARBA" id="ARBA00022729"/>
    </source>
</evidence>
<evidence type="ECO:0000259" key="9">
    <source>
        <dbReference type="PROSITE" id="PS50983"/>
    </source>
</evidence>
<evidence type="ECO:0000259" key="8">
    <source>
        <dbReference type="PROSITE" id="PS01124"/>
    </source>
</evidence>
<dbReference type="SUPFAM" id="SSF51215">
    <property type="entry name" value="Regulatory protein AraC"/>
    <property type="match status" value="1"/>
</dbReference>
<name>A0ABW1V4U5_9BACL</name>